<dbReference type="AlphaFoldDB" id="A0A2P5AYX4"/>
<protein>
    <submittedName>
        <fullName evidence="1">Uncharacterized protein</fullName>
    </submittedName>
</protein>
<feature type="non-terminal residue" evidence="1">
    <location>
        <position position="1"/>
    </location>
</feature>
<evidence type="ECO:0000313" key="1">
    <source>
        <dbReference type="EMBL" id="PON41686.1"/>
    </source>
</evidence>
<dbReference type="EMBL" id="JXTB01000409">
    <property type="protein sequence ID" value="PON41686.1"/>
    <property type="molecule type" value="Genomic_DNA"/>
</dbReference>
<dbReference type="Proteomes" id="UP000237105">
    <property type="component" value="Unassembled WGS sequence"/>
</dbReference>
<proteinExistence type="predicted"/>
<sequence>LELEDDLVRLMVLNRGYDGLYFQHGSMTWLAEEDGSGARARINPLCTTSFLQKAISY</sequence>
<accession>A0A2P5AYX4</accession>
<keyword evidence="2" id="KW-1185">Reference proteome</keyword>
<comment type="caution">
    <text evidence="1">The sequence shown here is derived from an EMBL/GenBank/DDBJ whole genome shotgun (WGS) entry which is preliminary data.</text>
</comment>
<reference evidence="2" key="1">
    <citation type="submission" date="2016-06" db="EMBL/GenBank/DDBJ databases">
        <title>Parallel loss of symbiosis genes in relatives of nitrogen-fixing non-legume Parasponia.</title>
        <authorList>
            <person name="Van Velzen R."/>
            <person name="Holmer R."/>
            <person name="Bu F."/>
            <person name="Rutten L."/>
            <person name="Van Zeijl A."/>
            <person name="Liu W."/>
            <person name="Santuari L."/>
            <person name="Cao Q."/>
            <person name="Sharma T."/>
            <person name="Shen D."/>
            <person name="Roswanjaya Y."/>
            <person name="Wardhani T."/>
            <person name="Kalhor M.S."/>
            <person name="Jansen J."/>
            <person name="Van den Hoogen J."/>
            <person name="Gungor B."/>
            <person name="Hartog M."/>
            <person name="Hontelez J."/>
            <person name="Verver J."/>
            <person name="Yang W.-C."/>
            <person name="Schijlen E."/>
            <person name="Repin R."/>
            <person name="Schilthuizen M."/>
            <person name="Schranz E."/>
            <person name="Heidstra R."/>
            <person name="Miyata K."/>
            <person name="Fedorova E."/>
            <person name="Kohlen W."/>
            <person name="Bisseling T."/>
            <person name="Smit S."/>
            <person name="Geurts R."/>
        </authorList>
    </citation>
    <scope>NUCLEOTIDE SEQUENCE [LARGE SCALE GENOMIC DNA]</scope>
    <source>
        <strain evidence="2">cv. WU1-14</strain>
    </source>
</reference>
<evidence type="ECO:0000313" key="2">
    <source>
        <dbReference type="Proteomes" id="UP000237105"/>
    </source>
</evidence>
<organism evidence="1 2">
    <name type="scientific">Parasponia andersonii</name>
    <name type="common">Sponia andersonii</name>
    <dbReference type="NCBI Taxonomy" id="3476"/>
    <lineage>
        <taxon>Eukaryota</taxon>
        <taxon>Viridiplantae</taxon>
        <taxon>Streptophyta</taxon>
        <taxon>Embryophyta</taxon>
        <taxon>Tracheophyta</taxon>
        <taxon>Spermatophyta</taxon>
        <taxon>Magnoliopsida</taxon>
        <taxon>eudicotyledons</taxon>
        <taxon>Gunneridae</taxon>
        <taxon>Pentapetalae</taxon>
        <taxon>rosids</taxon>
        <taxon>fabids</taxon>
        <taxon>Rosales</taxon>
        <taxon>Cannabaceae</taxon>
        <taxon>Parasponia</taxon>
    </lineage>
</organism>
<name>A0A2P5AYX4_PARAD</name>
<gene>
    <name evidence="1" type="ORF">PanWU01x14_287490</name>
</gene>